<protein>
    <recommendedName>
        <fullName evidence="7 12">Adenine phosphoribosyltransferase</fullName>
        <shortName evidence="12">APRT</shortName>
        <ecNumber evidence="7 12">2.4.2.7</ecNumber>
    </recommendedName>
</protein>
<dbReference type="GO" id="GO:0005737">
    <property type="term" value="C:cytoplasm"/>
    <property type="evidence" value="ECO:0007669"/>
    <property type="project" value="UniProtKB-SubCell"/>
</dbReference>
<feature type="domain" description="Phosphoribosyltransferase" evidence="13">
    <location>
        <begin position="67"/>
        <end position="166"/>
    </location>
</feature>
<evidence type="ECO:0000256" key="10">
    <source>
        <dbReference type="ARBA" id="ARBA00022679"/>
    </source>
</evidence>
<dbReference type="InterPro" id="IPR029057">
    <property type="entry name" value="PRTase-like"/>
</dbReference>
<dbReference type="NCBIfam" id="NF002636">
    <property type="entry name" value="PRK02304.1-5"/>
    <property type="match status" value="1"/>
</dbReference>
<comment type="subcellular location">
    <subcellularLocation>
        <location evidence="3 12">Cytoplasm</location>
    </subcellularLocation>
</comment>
<comment type="pathway">
    <text evidence="4 12">Purine metabolism; AMP biosynthesis via salvage pathway; AMP from adenine: step 1/1.</text>
</comment>
<name>A0A2S2BWM3_9NOCA</name>
<dbReference type="InterPro" id="IPR050054">
    <property type="entry name" value="UPRTase/APRTase"/>
</dbReference>
<dbReference type="InterPro" id="IPR005764">
    <property type="entry name" value="Ade_phspho_trans"/>
</dbReference>
<evidence type="ECO:0000256" key="2">
    <source>
        <dbReference type="ARBA" id="ARBA00003968"/>
    </source>
</evidence>
<accession>A0A2S2BWM3</accession>
<dbReference type="GO" id="GO:0003999">
    <property type="term" value="F:adenine phosphoribosyltransferase activity"/>
    <property type="evidence" value="ECO:0007669"/>
    <property type="project" value="UniProtKB-UniRule"/>
</dbReference>
<dbReference type="FunFam" id="3.40.50.2020:FF:000004">
    <property type="entry name" value="Adenine phosphoribosyltransferase"/>
    <property type="match status" value="1"/>
</dbReference>
<evidence type="ECO:0000256" key="11">
    <source>
        <dbReference type="ARBA" id="ARBA00022726"/>
    </source>
</evidence>
<dbReference type="SUPFAM" id="SSF53271">
    <property type="entry name" value="PRTase-like"/>
    <property type="match status" value="1"/>
</dbReference>
<comment type="catalytic activity">
    <reaction evidence="1 12">
        <text>AMP + diphosphate = 5-phospho-alpha-D-ribose 1-diphosphate + adenine</text>
        <dbReference type="Rhea" id="RHEA:16609"/>
        <dbReference type="ChEBI" id="CHEBI:16708"/>
        <dbReference type="ChEBI" id="CHEBI:33019"/>
        <dbReference type="ChEBI" id="CHEBI:58017"/>
        <dbReference type="ChEBI" id="CHEBI:456215"/>
        <dbReference type="EC" id="2.4.2.7"/>
    </reaction>
</comment>
<keyword evidence="8 12" id="KW-0963">Cytoplasm</keyword>
<reference evidence="14 15" key="1">
    <citation type="submission" date="2017-05" db="EMBL/GenBank/DDBJ databases">
        <title>Isolation of Rhodococcus sp. S2-17 biodegrading of BP-3.</title>
        <authorList>
            <person name="Lee Y."/>
            <person name="Kim K.H."/>
            <person name="Chun B.H."/>
            <person name="Jung H.S."/>
            <person name="Jeon C.O."/>
        </authorList>
    </citation>
    <scope>NUCLEOTIDE SEQUENCE [LARGE SCALE GENOMIC DNA]</scope>
    <source>
        <strain evidence="14 15">S2-17</strain>
    </source>
</reference>
<dbReference type="PANTHER" id="PTHR32315:SF3">
    <property type="entry name" value="ADENINE PHOSPHORIBOSYLTRANSFERASE"/>
    <property type="match status" value="1"/>
</dbReference>
<dbReference type="CDD" id="cd06223">
    <property type="entry name" value="PRTases_typeI"/>
    <property type="match status" value="1"/>
</dbReference>
<evidence type="ECO:0000256" key="7">
    <source>
        <dbReference type="ARBA" id="ARBA00011893"/>
    </source>
</evidence>
<dbReference type="GO" id="GO:0002055">
    <property type="term" value="F:adenine binding"/>
    <property type="evidence" value="ECO:0007669"/>
    <property type="project" value="TreeGrafter"/>
</dbReference>
<dbReference type="EC" id="2.4.2.7" evidence="7 12"/>
<evidence type="ECO:0000313" key="14">
    <source>
        <dbReference type="EMBL" id="AWK72969.1"/>
    </source>
</evidence>
<evidence type="ECO:0000259" key="13">
    <source>
        <dbReference type="Pfam" id="PF00156"/>
    </source>
</evidence>
<keyword evidence="11 12" id="KW-0660">Purine salvage</keyword>
<dbReference type="GO" id="GO:0044209">
    <property type="term" value="P:AMP salvage"/>
    <property type="evidence" value="ECO:0007669"/>
    <property type="project" value="UniProtKB-UniRule"/>
</dbReference>
<evidence type="ECO:0000256" key="6">
    <source>
        <dbReference type="ARBA" id="ARBA00011738"/>
    </source>
</evidence>
<evidence type="ECO:0000313" key="15">
    <source>
        <dbReference type="Proteomes" id="UP000245711"/>
    </source>
</evidence>
<dbReference type="AlphaFoldDB" id="A0A2S2BWM3"/>
<comment type="function">
    <text evidence="2 12">Catalyzes a salvage reaction resulting in the formation of AMP, that is energically less costly than de novo synthesis.</text>
</comment>
<dbReference type="Pfam" id="PF00156">
    <property type="entry name" value="Pribosyltran"/>
    <property type="match status" value="1"/>
</dbReference>
<evidence type="ECO:0000256" key="5">
    <source>
        <dbReference type="ARBA" id="ARBA00008391"/>
    </source>
</evidence>
<dbReference type="EMBL" id="CP021354">
    <property type="protein sequence ID" value="AWK72969.1"/>
    <property type="molecule type" value="Genomic_DNA"/>
</dbReference>
<keyword evidence="10 12" id="KW-0808">Transferase</keyword>
<dbReference type="InterPro" id="IPR000836">
    <property type="entry name" value="PRTase_dom"/>
</dbReference>
<keyword evidence="9 12" id="KW-0328">Glycosyltransferase</keyword>
<evidence type="ECO:0000256" key="9">
    <source>
        <dbReference type="ARBA" id="ARBA00022676"/>
    </source>
</evidence>
<evidence type="ECO:0000256" key="1">
    <source>
        <dbReference type="ARBA" id="ARBA00000868"/>
    </source>
</evidence>
<organism evidence="14 15">
    <name type="scientific">Rhodococcus oxybenzonivorans</name>
    <dbReference type="NCBI Taxonomy" id="1990687"/>
    <lineage>
        <taxon>Bacteria</taxon>
        <taxon>Bacillati</taxon>
        <taxon>Actinomycetota</taxon>
        <taxon>Actinomycetes</taxon>
        <taxon>Mycobacteriales</taxon>
        <taxon>Nocardiaceae</taxon>
        <taxon>Rhodococcus</taxon>
    </lineage>
</organism>
<dbReference type="GO" id="GO:0006166">
    <property type="term" value="P:purine ribonucleoside salvage"/>
    <property type="evidence" value="ECO:0007669"/>
    <property type="project" value="UniProtKB-KW"/>
</dbReference>
<dbReference type="GO" id="GO:0016208">
    <property type="term" value="F:AMP binding"/>
    <property type="evidence" value="ECO:0007669"/>
    <property type="project" value="TreeGrafter"/>
</dbReference>
<dbReference type="GO" id="GO:0006168">
    <property type="term" value="P:adenine salvage"/>
    <property type="evidence" value="ECO:0007669"/>
    <property type="project" value="InterPro"/>
</dbReference>
<dbReference type="PANTHER" id="PTHR32315">
    <property type="entry name" value="ADENINE PHOSPHORIBOSYLTRANSFERASE"/>
    <property type="match status" value="1"/>
</dbReference>
<evidence type="ECO:0000256" key="3">
    <source>
        <dbReference type="ARBA" id="ARBA00004496"/>
    </source>
</evidence>
<dbReference type="KEGG" id="roz:CBI38_16820"/>
<proteinExistence type="inferred from homology"/>
<gene>
    <name evidence="12" type="primary">apt</name>
    <name evidence="14" type="ORF">CBI38_16820</name>
</gene>
<comment type="subunit">
    <text evidence="6 12">Homodimer.</text>
</comment>
<dbReference type="UniPathway" id="UPA00588">
    <property type="reaction ID" value="UER00646"/>
</dbReference>
<dbReference type="Gene3D" id="3.40.50.2020">
    <property type="match status" value="1"/>
</dbReference>
<evidence type="ECO:0000256" key="4">
    <source>
        <dbReference type="ARBA" id="ARBA00004659"/>
    </source>
</evidence>
<keyword evidence="15" id="KW-1185">Reference proteome</keyword>
<dbReference type="HAMAP" id="MF_00004">
    <property type="entry name" value="Aden_phosphoribosyltr"/>
    <property type="match status" value="1"/>
</dbReference>
<dbReference type="OrthoDB" id="9803963at2"/>
<evidence type="ECO:0000256" key="12">
    <source>
        <dbReference type="HAMAP-Rule" id="MF_00004"/>
    </source>
</evidence>
<comment type="similarity">
    <text evidence="5 12">Belongs to the purine/pyrimidine phosphoribosyltransferase family.</text>
</comment>
<evidence type="ECO:0000256" key="8">
    <source>
        <dbReference type="ARBA" id="ARBA00022490"/>
    </source>
</evidence>
<sequence>MEYGQVGSAAVTDTSSAHDVVTRLTRWADDFPEPGVRFADLTPVFSDATGFRVVVDALAACAPDAEVIAAVDARGFLLGGGVARELGSGVVAVRKAGKLPPPVLAQSYTLEYGTATLEIPADSLGLDGRSVLVVDDVLATGGTIEATARLLESAGAVVIGVAVVLEIAALGGRTRLGKYPLTSLVTV</sequence>
<dbReference type="Proteomes" id="UP000245711">
    <property type="component" value="Chromosome"/>
</dbReference>